<dbReference type="Pfam" id="PF00012">
    <property type="entry name" value="HSP70"/>
    <property type="match status" value="1"/>
</dbReference>
<dbReference type="Gene3D" id="3.40.50.410">
    <property type="entry name" value="von Willebrand factor, type A domain"/>
    <property type="match status" value="1"/>
</dbReference>
<dbReference type="InterPro" id="IPR043129">
    <property type="entry name" value="ATPase_NBD"/>
</dbReference>
<evidence type="ECO:0000313" key="8">
    <source>
        <dbReference type="EMBL" id="KKG58781.1"/>
    </source>
</evidence>
<dbReference type="Proteomes" id="UP000034253">
    <property type="component" value="Unassembled WGS sequence"/>
</dbReference>
<dbReference type="Proteomes" id="UP000034468">
    <property type="component" value="Unassembled WGS sequence"/>
</dbReference>
<dbReference type="EMBL" id="JJPK01000113">
    <property type="protein sequence ID" value="KKG58781.1"/>
    <property type="molecule type" value="Genomic_DNA"/>
</dbReference>
<dbReference type="EMBL" id="JJPW01000012">
    <property type="protein sequence ID" value="KKH03658.1"/>
    <property type="molecule type" value="Genomic_DNA"/>
</dbReference>
<evidence type="ECO:0000313" key="16">
    <source>
        <dbReference type="Proteomes" id="UP000034279"/>
    </source>
</evidence>
<dbReference type="EMBL" id="JJPV01000021">
    <property type="protein sequence ID" value="KKH03036.1"/>
    <property type="molecule type" value="Genomic_DNA"/>
</dbReference>
<evidence type="ECO:0000259" key="6">
    <source>
        <dbReference type="PROSITE" id="PS50234"/>
    </source>
</evidence>
<dbReference type="CDD" id="cd24029">
    <property type="entry name" value="ASKHA_NBD_HSP70_DnaK_HscA_HscC"/>
    <property type="match status" value="1"/>
</dbReference>
<dbReference type="InterPro" id="IPR029047">
    <property type="entry name" value="HSP70_peptide-bd_sf"/>
</dbReference>
<evidence type="ECO:0000256" key="3">
    <source>
        <dbReference type="ARBA" id="ARBA00022840"/>
    </source>
</evidence>
<reference evidence="13 14" key="1">
    <citation type="journal article" date="2015" name="ISME J.">
        <title>Genomic and phenotypic differentiation among Methanosarcina mazei populations from Columbia River sediment.</title>
        <authorList>
            <person name="Youngblut N.D."/>
            <person name="Wirth J.S."/>
            <person name="Henriksen J.R."/>
            <person name="Smith M."/>
            <person name="Simon H."/>
            <person name="Metcalf W.W."/>
            <person name="Whitaker R.J."/>
        </authorList>
    </citation>
    <scope>NUCLEOTIDE SEQUENCE [LARGE SCALE GENOMIC DNA]</scope>
    <source>
        <strain evidence="7 14">3.F.T.1A.1</strain>
        <strain evidence="9 16">3.F.T.1A.2</strain>
        <strain evidence="8 18">3.F.T.1A.4</strain>
        <strain evidence="10 17">3.H.M.1B.1</strain>
        <strain evidence="11 13">3.H.M.1B.2</strain>
        <strain evidence="12 15">3.H.M.1B.5</strain>
    </source>
</reference>
<dbReference type="Gene3D" id="2.60.34.10">
    <property type="entry name" value="Substrate Binding Domain Of DNAk, Chain A, domain 1"/>
    <property type="match status" value="1"/>
</dbReference>
<sequence length="702" mass="76303">MRVGIDLGTTFSAVACIDEHTGMPKIIKNCFGSAITPSVLYFEPDGNILYGEDAKSIQATGDNNAVAFFKRSMGKDTFSVEFYGKTYNATDFSAIFLEKIKKEAESRIGEAIDAAVITVPAYFTHKEREATIQAGKKAGLDVIAIINEPTAAAIAYGLNGKDVEQTVLIYDLGGGTFDVTIARINKDEVNILGSDGNHELGGKDWDDCIARYLASEFQERYGIDLSEDTEMVSSLLVTAENVKKQLTAKDTVSVPITYRNIKANIDITEDLFESISEFLLGTTKELTKSLIASLNLSWDDIDGIILVGGSTRMRMIHKYIERMSGKQPLSGINADEAVALGAAIRANIDSNGNVVPMPGGIMSRPKTSNLYIQGAKAVSDVTSHSLGMISISPDGEKYINSTIIKKNSKIPADNTKSFKFKTRAGNNELEVYVLQGEFERPLDNTIINKYVITQIERVSSPNSIIDLTYRYTSNGVVEVSAVQQENNKKLPIRIDPVPEDMGWTDGSPKDQDGNFGTSGVNIILAIDLSGSMDGEPIEKAQKAMHEFVARLEEGNTKIGIVVFANKVKCVLPLSGDFKDVDNIISKLSAINVGIGNSAEPFTTALTLFKGELLKNESEIRYIIVLTDGEWYHKEQAINAAKECRRSGIEVMALGFGTADYKFLKKIASTDEFASLTSLAELSGSFSKIAQAISEGATGLRVM</sequence>
<dbReference type="InterPro" id="IPR013126">
    <property type="entry name" value="Hsp_70_fam"/>
</dbReference>
<dbReference type="Pfam" id="PF00092">
    <property type="entry name" value="VWA"/>
    <property type="match status" value="1"/>
</dbReference>
<dbReference type="GO" id="GO:0140662">
    <property type="term" value="F:ATP-dependent protein folding chaperone"/>
    <property type="evidence" value="ECO:0007669"/>
    <property type="project" value="InterPro"/>
</dbReference>
<feature type="domain" description="VWFA" evidence="6">
    <location>
        <begin position="521"/>
        <end position="692"/>
    </location>
</feature>
<dbReference type="Proteomes" id="UP000034566">
    <property type="component" value="Unassembled WGS sequence"/>
</dbReference>
<dbReference type="PRINTS" id="PR00301">
    <property type="entry name" value="HEATSHOCK70"/>
</dbReference>
<dbReference type="SUPFAM" id="SSF53067">
    <property type="entry name" value="Actin-like ATPase domain"/>
    <property type="match status" value="2"/>
</dbReference>
<dbReference type="Proteomes" id="UP000034279">
    <property type="component" value="Unassembled WGS sequence"/>
</dbReference>
<dbReference type="FunFam" id="3.30.420.40:FF:000071">
    <property type="entry name" value="Molecular chaperone DnaK"/>
    <property type="match status" value="1"/>
</dbReference>
<evidence type="ECO:0000313" key="14">
    <source>
        <dbReference type="Proteomes" id="UP000034188"/>
    </source>
</evidence>
<keyword evidence="3 5" id="KW-0067">ATP-binding</keyword>
<evidence type="ECO:0000256" key="1">
    <source>
        <dbReference type="ARBA" id="ARBA00007381"/>
    </source>
</evidence>
<dbReference type="Gene3D" id="3.90.640.10">
    <property type="entry name" value="Actin, Chain A, domain 4"/>
    <property type="match status" value="1"/>
</dbReference>
<evidence type="ECO:0000313" key="10">
    <source>
        <dbReference type="EMBL" id="KKH01960.1"/>
    </source>
</evidence>
<evidence type="ECO:0000256" key="2">
    <source>
        <dbReference type="ARBA" id="ARBA00022741"/>
    </source>
</evidence>
<comment type="caution">
    <text evidence="8">The sequence shown here is derived from an EMBL/GenBank/DDBJ whole genome shotgun (WGS) entry which is preliminary data.</text>
</comment>
<dbReference type="AlphaFoldDB" id="A0A0F8G2M2"/>
<dbReference type="PATRIC" id="fig|2209.42.peg.1769"/>
<dbReference type="SUPFAM" id="SSF53300">
    <property type="entry name" value="vWA-like"/>
    <property type="match status" value="1"/>
</dbReference>
<evidence type="ECO:0000313" key="18">
    <source>
        <dbReference type="Proteomes" id="UP000034566"/>
    </source>
</evidence>
<accession>A0A0F8G2M2</accession>
<dbReference type="Proteomes" id="UP000034188">
    <property type="component" value="Unassembled WGS sequence"/>
</dbReference>
<dbReference type="SMART" id="SM00327">
    <property type="entry name" value="VWA"/>
    <property type="match status" value="1"/>
</dbReference>
<organism evidence="8 18">
    <name type="scientific">Methanosarcina mazei</name>
    <name type="common">Methanosarcina frisia</name>
    <dbReference type="NCBI Taxonomy" id="2209"/>
    <lineage>
        <taxon>Archaea</taxon>
        <taxon>Methanobacteriati</taxon>
        <taxon>Methanobacteriota</taxon>
        <taxon>Stenosarchaea group</taxon>
        <taxon>Methanomicrobia</taxon>
        <taxon>Methanosarcinales</taxon>
        <taxon>Methanosarcinaceae</taxon>
        <taxon>Methanosarcina</taxon>
    </lineage>
</organism>
<dbReference type="FunFam" id="3.90.640.10:FF:000003">
    <property type="entry name" value="Molecular chaperone DnaK"/>
    <property type="match status" value="1"/>
</dbReference>
<keyword evidence="4" id="KW-0143">Chaperone</keyword>
<dbReference type="InterPro" id="IPR002035">
    <property type="entry name" value="VWF_A"/>
</dbReference>
<evidence type="ECO:0000313" key="7">
    <source>
        <dbReference type="EMBL" id="KKG55808.1"/>
    </source>
</evidence>
<evidence type="ECO:0000313" key="13">
    <source>
        <dbReference type="Proteomes" id="UP000033835"/>
    </source>
</evidence>
<dbReference type="PROSITE" id="PS00297">
    <property type="entry name" value="HSP70_1"/>
    <property type="match status" value="1"/>
</dbReference>
<comment type="similarity">
    <text evidence="1 5">Belongs to the heat shock protein 70 family.</text>
</comment>
<evidence type="ECO:0000313" key="9">
    <source>
        <dbReference type="EMBL" id="KKG63546.1"/>
    </source>
</evidence>
<protein>
    <recommendedName>
        <fullName evidence="6">VWFA domain-containing protein</fullName>
    </recommendedName>
</protein>
<proteinExistence type="inferred from homology"/>
<evidence type="ECO:0000313" key="15">
    <source>
        <dbReference type="Proteomes" id="UP000034253"/>
    </source>
</evidence>
<evidence type="ECO:0000256" key="5">
    <source>
        <dbReference type="RuleBase" id="RU003322"/>
    </source>
</evidence>
<evidence type="ECO:0000256" key="4">
    <source>
        <dbReference type="ARBA" id="ARBA00023186"/>
    </source>
</evidence>
<dbReference type="EMBL" id="JJPJ01000053">
    <property type="protein sequence ID" value="KKG63546.1"/>
    <property type="molecule type" value="Genomic_DNA"/>
</dbReference>
<dbReference type="Gene3D" id="3.30.420.40">
    <property type="match status" value="2"/>
</dbReference>
<dbReference type="InterPro" id="IPR036465">
    <property type="entry name" value="vWFA_dom_sf"/>
</dbReference>
<dbReference type="InterPro" id="IPR018181">
    <property type="entry name" value="Heat_shock_70_CS"/>
</dbReference>
<dbReference type="PANTHER" id="PTHR19375">
    <property type="entry name" value="HEAT SHOCK PROTEIN 70KDA"/>
    <property type="match status" value="1"/>
</dbReference>
<dbReference type="Proteomes" id="UP000033835">
    <property type="component" value="Unassembled WGS sequence"/>
</dbReference>
<dbReference type="SUPFAM" id="SSF100920">
    <property type="entry name" value="Heat shock protein 70kD (HSP70), peptide-binding domain"/>
    <property type="match status" value="1"/>
</dbReference>
<dbReference type="EMBL" id="JJPI01000048">
    <property type="protein sequence ID" value="KKG55808.1"/>
    <property type="molecule type" value="Genomic_DNA"/>
</dbReference>
<name>A0A0F8G2M2_METMZ</name>
<evidence type="ECO:0000313" key="11">
    <source>
        <dbReference type="EMBL" id="KKH03036.1"/>
    </source>
</evidence>
<evidence type="ECO:0000313" key="12">
    <source>
        <dbReference type="EMBL" id="KKH03658.1"/>
    </source>
</evidence>
<evidence type="ECO:0000313" key="17">
    <source>
        <dbReference type="Proteomes" id="UP000034468"/>
    </source>
</evidence>
<dbReference type="GO" id="GO:0005524">
    <property type="term" value="F:ATP binding"/>
    <property type="evidence" value="ECO:0007669"/>
    <property type="project" value="UniProtKB-KW"/>
</dbReference>
<dbReference type="EMBL" id="JJPU01000021">
    <property type="protein sequence ID" value="KKH01960.1"/>
    <property type="molecule type" value="Genomic_DNA"/>
</dbReference>
<gene>
    <name evidence="7" type="ORF">DU33_07915</name>
    <name evidence="8" type="ORF">DU45_08275</name>
    <name evidence="12" type="ORF">DU56_07835</name>
    <name evidence="9" type="ORF">DU64_12715</name>
    <name evidence="10" type="ORF">DU66_13030</name>
    <name evidence="11" type="ORF">DU68_04865</name>
</gene>
<dbReference type="CDD" id="cd00198">
    <property type="entry name" value="vWFA"/>
    <property type="match status" value="1"/>
</dbReference>
<dbReference type="PROSITE" id="PS50234">
    <property type="entry name" value="VWFA"/>
    <property type="match status" value="1"/>
</dbReference>
<keyword evidence="2 5" id="KW-0547">Nucleotide-binding</keyword>